<keyword evidence="1" id="KW-0472">Membrane</keyword>
<gene>
    <name evidence="2" type="ORF">RFI_03355</name>
</gene>
<comment type="caution">
    <text evidence="2">The sequence shown here is derived from an EMBL/GenBank/DDBJ whole genome shotgun (WGS) entry which is preliminary data.</text>
</comment>
<sequence>MDLWYASNVGDTMKADDDADGRNKRFRDENSLDARRDCAIEVDYVPTVCRWLPHSHESEFKANRPEIFVWQARIFSKQYMKTALIVTKFILSVTIYYYLLSIFSLLFECLTNQSNKEKYCSLFFFFLLTDKDSDEEPLSRQGRLLFPNDIVDFAFSGSQTALCACADGSVHFVRVLSKDEEEDPEMRALTSITEDTWHLRHQHSVKYQKHERSVFTSIAVGEAKGQFWVADQKGQLHVGSLDINTSGSSHLSSHVLLHFQKKKKNITNIFIFIFLK</sequence>
<accession>X6P5C0</accession>
<dbReference type="EMBL" id="ASPP01003158">
    <property type="protein sequence ID" value="ETO33750.1"/>
    <property type="molecule type" value="Genomic_DNA"/>
</dbReference>
<keyword evidence="1" id="KW-0812">Transmembrane</keyword>
<dbReference type="AlphaFoldDB" id="X6P5C0"/>
<evidence type="ECO:0000313" key="2">
    <source>
        <dbReference type="EMBL" id="ETO33750.1"/>
    </source>
</evidence>
<evidence type="ECO:0000313" key="3">
    <source>
        <dbReference type="Proteomes" id="UP000023152"/>
    </source>
</evidence>
<feature type="transmembrane region" description="Helical" evidence="1">
    <location>
        <begin position="83"/>
        <end position="107"/>
    </location>
</feature>
<keyword evidence="1" id="KW-1133">Transmembrane helix</keyword>
<keyword evidence="3" id="KW-1185">Reference proteome</keyword>
<organism evidence="2 3">
    <name type="scientific">Reticulomyxa filosa</name>
    <dbReference type="NCBI Taxonomy" id="46433"/>
    <lineage>
        <taxon>Eukaryota</taxon>
        <taxon>Sar</taxon>
        <taxon>Rhizaria</taxon>
        <taxon>Retaria</taxon>
        <taxon>Foraminifera</taxon>
        <taxon>Monothalamids</taxon>
        <taxon>Reticulomyxidae</taxon>
        <taxon>Reticulomyxa</taxon>
    </lineage>
</organism>
<reference evidence="2 3" key="1">
    <citation type="journal article" date="2013" name="Curr. Biol.">
        <title>The Genome of the Foraminiferan Reticulomyxa filosa.</title>
        <authorList>
            <person name="Glockner G."/>
            <person name="Hulsmann N."/>
            <person name="Schleicher M."/>
            <person name="Noegel A.A."/>
            <person name="Eichinger L."/>
            <person name="Gallinger C."/>
            <person name="Pawlowski J."/>
            <person name="Sierra R."/>
            <person name="Euteneuer U."/>
            <person name="Pillet L."/>
            <person name="Moustafa A."/>
            <person name="Platzer M."/>
            <person name="Groth M."/>
            <person name="Szafranski K."/>
            <person name="Schliwa M."/>
        </authorList>
    </citation>
    <scope>NUCLEOTIDE SEQUENCE [LARGE SCALE GENOMIC DNA]</scope>
</reference>
<name>X6P5C0_RETFI</name>
<protein>
    <submittedName>
        <fullName evidence="2">Uncharacterized protein</fullName>
    </submittedName>
</protein>
<dbReference type="Proteomes" id="UP000023152">
    <property type="component" value="Unassembled WGS sequence"/>
</dbReference>
<evidence type="ECO:0000256" key="1">
    <source>
        <dbReference type="SAM" id="Phobius"/>
    </source>
</evidence>
<proteinExistence type="predicted"/>